<evidence type="ECO:0000256" key="1">
    <source>
        <dbReference type="SAM" id="MobiDB-lite"/>
    </source>
</evidence>
<gene>
    <name evidence="2" type="ORF">SINC0208_LOCUS2854</name>
</gene>
<feature type="region of interest" description="Disordered" evidence="1">
    <location>
        <begin position="142"/>
        <end position="180"/>
    </location>
</feature>
<accession>A0A7S3IGM2</accession>
<feature type="compositionally biased region" description="Basic residues" evidence="1">
    <location>
        <begin position="158"/>
        <end position="180"/>
    </location>
</feature>
<feature type="compositionally biased region" description="Basic residues" evidence="1">
    <location>
        <begin position="33"/>
        <end position="45"/>
    </location>
</feature>
<name>A0A7S3IGM2_9SPIT</name>
<proteinExistence type="predicted"/>
<evidence type="ECO:0000313" key="2">
    <source>
        <dbReference type="EMBL" id="CAE0322271.1"/>
    </source>
</evidence>
<feature type="compositionally biased region" description="Basic residues" evidence="1">
    <location>
        <begin position="1"/>
        <end position="25"/>
    </location>
</feature>
<dbReference type="EMBL" id="HBIH01006880">
    <property type="protein sequence ID" value="CAE0322271.1"/>
    <property type="molecule type" value="Transcribed_RNA"/>
</dbReference>
<feature type="region of interest" description="Disordered" evidence="1">
    <location>
        <begin position="1"/>
        <end position="63"/>
    </location>
</feature>
<organism evidence="2">
    <name type="scientific">Strombidium inclinatum</name>
    <dbReference type="NCBI Taxonomy" id="197538"/>
    <lineage>
        <taxon>Eukaryota</taxon>
        <taxon>Sar</taxon>
        <taxon>Alveolata</taxon>
        <taxon>Ciliophora</taxon>
        <taxon>Intramacronucleata</taxon>
        <taxon>Spirotrichea</taxon>
        <taxon>Oligotrichia</taxon>
        <taxon>Strombidiidae</taxon>
        <taxon>Strombidium</taxon>
    </lineage>
</organism>
<feature type="compositionally biased region" description="Polar residues" evidence="1">
    <location>
        <begin position="46"/>
        <end position="58"/>
    </location>
</feature>
<dbReference type="AlphaFoldDB" id="A0A7S3IGM2"/>
<protein>
    <submittedName>
        <fullName evidence="2">Uncharacterized protein</fullName>
    </submittedName>
</protein>
<sequence length="180" mass="20902">MRARLQSKNKKKNARVKKTKRSAKTKKSDLNLKKSRRSTKNKLKTMNHQQAPTDSQTLPLPEDKQGRESLDLVRRPVVILRPAQVVLLQLQVSQPLRVLQVDQAILLIIKQLLEILQQLLQLLQLQLHQLLLQLPPRQHLQPPLQASPQALGPLFDRKPRKNWPSRRRRSKRPKKPPTTS</sequence>
<reference evidence="2" key="1">
    <citation type="submission" date="2021-01" db="EMBL/GenBank/DDBJ databases">
        <authorList>
            <person name="Corre E."/>
            <person name="Pelletier E."/>
            <person name="Niang G."/>
            <person name="Scheremetjew M."/>
            <person name="Finn R."/>
            <person name="Kale V."/>
            <person name="Holt S."/>
            <person name="Cochrane G."/>
            <person name="Meng A."/>
            <person name="Brown T."/>
            <person name="Cohen L."/>
        </authorList>
    </citation>
    <scope>NUCLEOTIDE SEQUENCE</scope>
    <source>
        <strain evidence="2">S3</strain>
    </source>
</reference>